<keyword evidence="2" id="KW-1185">Reference proteome</keyword>
<dbReference type="AlphaFoldDB" id="A0AA88D1A8"/>
<comment type="caution">
    <text evidence="1">The sequence shown here is derived from an EMBL/GenBank/DDBJ whole genome shotgun (WGS) entry which is preliminary data.</text>
</comment>
<gene>
    <name evidence="1" type="ORF">TIFTF001_012016</name>
</gene>
<sequence>MDWRYEVTIGTLEASESGGTSWLGIGQKRNYGGRISYARTSIEATRKRGASSEFVETDRDGGTIAASSELVAA</sequence>
<evidence type="ECO:0000313" key="1">
    <source>
        <dbReference type="EMBL" id="GMN42803.1"/>
    </source>
</evidence>
<protein>
    <submittedName>
        <fullName evidence="1">Uncharacterized protein</fullName>
    </submittedName>
</protein>
<accession>A0AA88D1A8</accession>
<evidence type="ECO:0000313" key="2">
    <source>
        <dbReference type="Proteomes" id="UP001187192"/>
    </source>
</evidence>
<proteinExistence type="predicted"/>
<reference evidence="1" key="1">
    <citation type="submission" date="2023-07" db="EMBL/GenBank/DDBJ databases">
        <title>draft genome sequence of fig (Ficus carica).</title>
        <authorList>
            <person name="Takahashi T."/>
            <person name="Nishimura K."/>
        </authorList>
    </citation>
    <scope>NUCLEOTIDE SEQUENCE</scope>
</reference>
<dbReference type="EMBL" id="BTGU01000015">
    <property type="protein sequence ID" value="GMN42803.1"/>
    <property type="molecule type" value="Genomic_DNA"/>
</dbReference>
<organism evidence="1 2">
    <name type="scientific">Ficus carica</name>
    <name type="common">Common fig</name>
    <dbReference type="NCBI Taxonomy" id="3494"/>
    <lineage>
        <taxon>Eukaryota</taxon>
        <taxon>Viridiplantae</taxon>
        <taxon>Streptophyta</taxon>
        <taxon>Embryophyta</taxon>
        <taxon>Tracheophyta</taxon>
        <taxon>Spermatophyta</taxon>
        <taxon>Magnoliopsida</taxon>
        <taxon>eudicotyledons</taxon>
        <taxon>Gunneridae</taxon>
        <taxon>Pentapetalae</taxon>
        <taxon>rosids</taxon>
        <taxon>fabids</taxon>
        <taxon>Rosales</taxon>
        <taxon>Moraceae</taxon>
        <taxon>Ficeae</taxon>
        <taxon>Ficus</taxon>
    </lineage>
</organism>
<name>A0AA88D1A8_FICCA</name>
<dbReference type="Proteomes" id="UP001187192">
    <property type="component" value="Unassembled WGS sequence"/>
</dbReference>